<evidence type="ECO:0000313" key="1">
    <source>
        <dbReference type="EMBL" id="MDU0355092.1"/>
    </source>
</evidence>
<gene>
    <name evidence="1" type="ORF">RS130_15350</name>
</gene>
<name>A0ABU3SYU8_9ALTE</name>
<dbReference type="InterPro" id="IPR008620">
    <property type="entry name" value="FixH"/>
</dbReference>
<accession>A0ABU3SYU8</accession>
<keyword evidence="2" id="KW-1185">Reference proteome</keyword>
<protein>
    <submittedName>
        <fullName evidence="1">FixH family protein</fullName>
    </submittedName>
</protein>
<comment type="caution">
    <text evidence="1">The sequence shown here is derived from an EMBL/GenBank/DDBJ whole genome shotgun (WGS) entry which is preliminary data.</text>
</comment>
<evidence type="ECO:0000313" key="2">
    <source>
        <dbReference type="Proteomes" id="UP001247805"/>
    </source>
</evidence>
<sequence>MVKRLYWTFITQPQDFKDFSVNLFKDANGIYRAPLAIDISGKWKVTLRPFTTSWKIQHDISLPREGSFEFKP</sequence>
<organism evidence="1 2">
    <name type="scientific">Paraglaciecola aquimarina</name>
    <dbReference type="NCBI Taxonomy" id="1235557"/>
    <lineage>
        <taxon>Bacteria</taxon>
        <taxon>Pseudomonadati</taxon>
        <taxon>Pseudomonadota</taxon>
        <taxon>Gammaproteobacteria</taxon>
        <taxon>Alteromonadales</taxon>
        <taxon>Alteromonadaceae</taxon>
        <taxon>Paraglaciecola</taxon>
    </lineage>
</organism>
<dbReference type="Proteomes" id="UP001247805">
    <property type="component" value="Unassembled WGS sequence"/>
</dbReference>
<proteinExistence type="predicted"/>
<dbReference type="EMBL" id="JAWDIO010000002">
    <property type="protein sequence ID" value="MDU0355092.1"/>
    <property type="molecule type" value="Genomic_DNA"/>
</dbReference>
<dbReference type="Pfam" id="PF05751">
    <property type="entry name" value="FixH"/>
    <property type="match status" value="1"/>
</dbReference>
<reference evidence="1 2" key="1">
    <citation type="submission" date="2023-10" db="EMBL/GenBank/DDBJ databases">
        <title>Glaciecola aquimarina strain GGW-M5 nov., isolated from a coastal seawater.</title>
        <authorList>
            <person name="Bayburt H."/>
            <person name="Kim J.M."/>
            <person name="Choi B.J."/>
            <person name="Jeon C.O."/>
        </authorList>
    </citation>
    <scope>NUCLEOTIDE SEQUENCE [LARGE SCALE GENOMIC DNA]</scope>
    <source>
        <strain evidence="1 2">KCTC 32108</strain>
    </source>
</reference>
<dbReference type="RefSeq" id="WP_316026647.1">
    <property type="nucleotide sequence ID" value="NZ_JAWDIO010000002.1"/>
</dbReference>